<dbReference type="AlphaFoldDB" id="A0A0E9T058"/>
<reference evidence="1" key="1">
    <citation type="submission" date="2014-11" db="EMBL/GenBank/DDBJ databases">
        <authorList>
            <person name="Amaro Gonzalez C."/>
        </authorList>
    </citation>
    <scope>NUCLEOTIDE SEQUENCE</scope>
</reference>
<reference evidence="1" key="2">
    <citation type="journal article" date="2015" name="Fish Shellfish Immunol.">
        <title>Early steps in the European eel (Anguilla anguilla)-Vibrio vulnificus interaction in the gills: Role of the RtxA13 toxin.</title>
        <authorList>
            <person name="Callol A."/>
            <person name="Pajuelo D."/>
            <person name="Ebbesson L."/>
            <person name="Teles M."/>
            <person name="MacKenzie S."/>
            <person name="Amaro C."/>
        </authorList>
    </citation>
    <scope>NUCLEOTIDE SEQUENCE</scope>
</reference>
<sequence>MSPPVSLVLRTQHIQHIVLGLIGVCMHYQRAVV</sequence>
<dbReference type="EMBL" id="GBXM01062434">
    <property type="protein sequence ID" value="JAH46143.1"/>
    <property type="molecule type" value="Transcribed_RNA"/>
</dbReference>
<dbReference type="EMBL" id="GBXM01070430">
    <property type="protein sequence ID" value="JAH38147.1"/>
    <property type="molecule type" value="Transcribed_RNA"/>
</dbReference>
<name>A0A0E9T058_ANGAN</name>
<proteinExistence type="predicted"/>
<evidence type="ECO:0000313" key="1">
    <source>
        <dbReference type="EMBL" id="JAH46143.1"/>
    </source>
</evidence>
<protein>
    <submittedName>
        <fullName evidence="1">Uncharacterized protein</fullName>
    </submittedName>
</protein>
<organism evidence="1">
    <name type="scientific">Anguilla anguilla</name>
    <name type="common">European freshwater eel</name>
    <name type="synonym">Muraena anguilla</name>
    <dbReference type="NCBI Taxonomy" id="7936"/>
    <lineage>
        <taxon>Eukaryota</taxon>
        <taxon>Metazoa</taxon>
        <taxon>Chordata</taxon>
        <taxon>Craniata</taxon>
        <taxon>Vertebrata</taxon>
        <taxon>Euteleostomi</taxon>
        <taxon>Actinopterygii</taxon>
        <taxon>Neopterygii</taxon>
        <taxon>Teleostei</taxon>
        <taxon>Anguilliformes</taxon>
        <taxon>Anguillidae</taxon>
        <taxon>Anguilla</taxon>
    </lineage>
</organism>
<accession>A0A0E9T058</accession>